<dbReference type="GO" id="GO:0010181">
    <property type="term" value="F:FMN binding"/>
    <property type="evidence" value="ECO:0007669"/>
    <property type="project" value="InterPro"/>
</dbReference>
<organism evidence="5 6">
    <name type="scientific">Enterococcus florum</name>
    <dbReference type="NCBI Taxonomy" id="2480627"/>
    <lineage>
        <taxon>Bacteria</taxon>
        <taxon>Bacillati</taxon>
        <taxon>Bacillota</taxon>
        <taxon>Bacilli</taxon>
        <taxon>Lactobacillales</taxon>
        <taxon>Enterococcaceae</taxon>
        <taxon>Enterococcus</taxon>
    </lineage>
</organism>
<evidence type="ECO:0000313" key="6">
    <source>
        <dbReference type="Proteomes" id="UP000290567"/>
    </source>
</evidence>
<evidence type="ECO:0000259" key="4">
    <source>
        <dbReference type="Pfam" id="PF01613"/>
    </source>
</evidence>
<evidence type="ECO:0000256" key="3">
    <source>
        <dbReference type="ARBA" id="ARBA00038054"/>
    </source>
</evidence>
<dbReference type="Proteomes" id="UP000290567">
    <property type="component" value="Unassembled WGS sequence"/>
</dbReference>
<sequence>MKKEISMFDRPEQLAGYEIEQYAACCGNLSWYDFVTSMPQLVFVVTGWKSNGKENACLHSWSSFMGSGLENFICILGKVNKDGHMYQSLKETKACVLNFPSIDRYDRCVKTIGNNQFETDEITASGLTVEKAAKVHAPQIKECFLNIECEYLWEQALFEGSNEVAIAVRAVNICMDSDYYDQTKLGRYGKKGYMYYIDQPTNPETGDITPVGPGTIEAGKPIEWVTK</sequence>
<dbReference type="InterPro" id="IPR012349">
    <property type="entry name" value="Split_barrel_FMN-bd"/>
</dbReference>
<evidence type="ECO:0000313" key="5">
    <source>
        <dbReference type="EMBL" id="GCF95529.1"/>
    </source>
</evidence>
<comment type="cofactor">
    <cofactor evidence="1">
        <name>FMN</name>
        <dbReference type="ChEBI" id="CHEBI:58210"/>
    </cofactor>
</comment>
<keyword evidence="2" id="KW-0285">Flavoprotein</keyword>
<reference evidence="6" key="1">
    <citation type="submission" date="2019-02" db="EMBL/GenBank/DDBJ databases">
        <title>Draft genome sequence of Enterococcus sp. Gos25-1.</title>
        <authorList>
            <person name="Tanaka N."/>
            <person name="Shiwa Y."/>
            <person name="Fujita N."/>
        </authorList>
    </citation>
    <scope>NUCLEOTIDE SEQUENCE [LARGE SCALE GENOMIC DNA]</scope>
    <source>
        <strain evidence="6">Gos25-1</strain>
    </source>
</reference>
<protein>
    <recommendedName>
        <fullName evidence="4">Flavin reductase like domain-containing protein</fullName>
    </recommendedName>
</protein>
<dbReference type="Gene3D" id="2.30.110.10">
    <property type="entry name" value="Electron Transport, Fmn-binding Protein, Chain A"/>
    <property type="match status" value="1"/>
</dbReference>
<keyword evidence="6" id="KW-1185">Reference proteome</keyword>
<dbReference type="InterPro" id="IPR002563">
    <property type="entry name" value="Flavin_Rdtase-like_dom"/>
</dbReference>
<dbReference type="RefSeq" id="WP_146623912.1">
    <property type="nucleotide sequence ID" value="NZ_BJCC01000034.1"/>
</dbReference>
<accession>A0A4V0WPZ0</accession>
<evidence type="ECO:0000256" key="1">
    <source>
        <dbReference type="ARBA" id="ARBA00001917"/>
    </source>
</evidence>
<dbReference type="Pfam" id="PF01613">
    <property type="entry name" value="Flavin_Reduct"/>
    <property type="match status" value="1"/>
</dbReference>
<name>A0A4V0WPZ0_9ENTE</name>
<comment type="similarity">
    <text evidence="3">Belongs to the flavoredoxin family.</text>
</comment>
<dbReference type="GO" id="GO:0016646">
    <property type="term" value="F:oxidoreductase activity, acting on the CH-NH group of donors, NAD or NADP as acceptor"/>
    <property type="evidence" value="ECO:0007669"/>
    <property type="project" value="UniProtKB-ARBA"/>
</dbReference>
<dbReference type="EMBL" id="BJCC01000034">
    <property type="protein sequence ID" value="GCF95529.1"/>
    <property type="molecule type" value="Genomic_DNA"/>
</dbReference>
<dbReference type="InterPro" id="IPR052174">
    <property type="entry name" value="Flavoredoxin"/>
</dbReference>
<dbReference type="PANTHER" id="PTHR43567:SF1">
    <property type="entry name" value="FLAVOREDOXIN"/>
    <property type="match status" value="1"/>
</dbReference>
<dbReference type="SUPFAM" id="SSF50475">
    <property type="entry name" value="FMN-binding split barrel"/>
    <property type="match status" value="1"/>
</dbReference>
<dbReference type="OrthoDB" id="9794638at2"/>
<evidence type="ECO:0000256" key="2">
    <source>
        <dbReference type="ARBA" id="ARBA00022630"/>
    </source>
</evidence>
<comment type="caution">
    <text evidence="5">The sequence shown here is derived from an EMBL/GenBank/DDBJ whole genome shotgun (WGS) entry which is preliminary data.</text>
</comment>
<proteinExistence type="inferred from homology"/>
<dbReference type="AlphaFoldDB" id="A0A4V0WPZ0"/>
<dbReference type="PANTHER" id="PTHR43567">
    <property type="entry name" value="FLAVOREDOXIN-RELATED-RELATED"/>
    <property type="match status" value="1"/>
</dbReference>
<feature type="domain" description="Flavin reductase like" evidence="4">
    <location>
        <begin position="37"/>
        <end position="169"/>
    </location>
</feature>
<gene>
    <name evidence="5" type="ORF">NRIC_34200</name>
</gene>